<reference evidence="19" key="1">
    <citation type="submission" date="2021-02" db="EMBL/GenBank/DDBJ databases">
        <authorList>
            <person name="Bekaert M."/>
        </authorList>
    </citation>
    <scope>NUCLEOTIDE SEQUENCE</scope>
    <source>
        <strain evidence="19">IoA-00</strain>
    </source>
</reference>
<dbReference type="PROSITE" id="PS00022">
    <property type="entry name" value="EGF_1"/>
    <property type="match status" value="1"/>
</dbReference>
<keyword evidence="20" id="KW-1185">Reference proteome</keyword>
<keyword evidence="10" id="KW-0547">Nucleotide-binding</keyword>
<dbReference type="InterPro" id="IPR001453">
    <property type="entry name" value="MoaB/Mog_dom"/>
</dbReference>
<evidence type="ECO:0000256" key="2">
    <source>
        <dbReference type="ARBA" id="ARBA00004726"/>
    </source>
</evidence>
<comment type="catalytic activity">
    <reaction evidence="16">
        <text>FMN + ATP + H(+) = FAD + diphosphate</text>
        <dbReference type="Rhea" id="RHEA:17237"/>
        <dbReference type="ChEBI" id="CHEBI:15378"/>
        <dbReference type="ChEBI" id="CHEBI:30616"/>
        <dbReference type="ChEBI" id="CHEBI:33019"/>
        <dbReference type="ChEBI" id="CHEBI:57692"/>
        <dbReference type="ChEBI" id="CHEBI:58210"/>
        <dbReference type="EC" id="2.7.7.2"/>
    </reaction>
</comment>
<evidence type="ECO:0000256" key="5">
    <source>
        <dbReference type="ARBA" id="ARBA00012393"/>
    </source>
</evidence>
<dbReference type="InterPro" id="IPR056596">
    <property type="entry name" value="FLAD1_M"/>
</dbReference>
<organism evidence="19 20">
    <name type="scientific">Lepeophtheirus salmonis</name>
    <name type="common">Salmon louse</name>
    <name type="synonym">Caligus salmonis</name>
    <dbReference type="NCBI Taxonomy" id="72036"/>
    <lineage>
        <taxon>Eukaryota</taxon>
        <taxon>Metazoa</taxon>
        <taxon>Ecdysozoa</taxon>
        <taxon>Arthropoda</taxon>
        <taxon>Crustacea</taxon>
        <taxon>Multicrustacea</taxon>
        <taxon>Hexanauplia</taxon>
        <taxon>Copepoda</taxon>
        <taxon>Siphonostomatoida</taxon>
        <taxon>Caligidae</taxon>
        <taxon>Lepeophtheirus</taxon>
    </lineage>
</organism>
<proteinExistence type="inferred from homology"/>
<dbReference type="Pfam" id="PF05997">
    <property type="entry name" value="Nop52"/>
    <property type="match status" value="1"/>
</dbReference>
<evidence type="ECO:0000256" key="16">
    <source>
        <dbReference type="ARBA" id="ARBA00049494"/>
    </source>
</evidence>
<evidence type="ECO:0000256" key="9">
    <source>
        <dbReference type="ARBA" id="ARBA00022695"/>
    </source>
</evidence>
<keyword evidence="9 19" id="KW-0548">Nucleotidyltransferase</keyword>
<keyword evidence="17" id="KW-1015">Disulfide bond</keyword>
<dbReference type="SUPFAM" id="SSF53218">
    <property type="entry name" value="Molybdenum cofactor biosynthesis proteins"/>
    <property type="match status" value="1"/>
</dbReference>
<dbReference type="PROSITE" id="PS01186">
    <property type="entry name" value="EGF_2"/>
    <property type="match status" value="1"/>
</dbReference>
<evidence type="ECO:0000256" key="17">
    <source>
        <dbReference type="PROSITE-ProRule" id="PRU00076"/>
    </source>
</evidence>
<keyword evidence="6" id="KW-0285">Flavoprotein</keyword>
<name>A0A7R8D8I3_LEPSM</name>
<evidence type="ECO:0000256" key="4">
    <source>
        <dbReference type="ARBA" id="ARBA00007589"/>
    </source>
</evidence>
<dbReference type="GO" id="GO:0006364">
    <property type="term" value="P:rRNA processing"/>
    <property type="evidence" value="ECO:0007669"/>
    <property type="project" value="InterPro"/>
</dbReference>
<comment type="caution">
    <text evidence="17">Lacks conserved residue(s) required for the propagation of feature annotation.</text>
</comment>
<dbReference type="SUPFAM" id="SSF52402">
    <property type="entry name" value="Adenine nucleotide alpha hydrolases-like"/>
    <property type="match status" value="1"/>
</dbReference>
<dbReference type="Gene3D" id="3.40.50.620">
    <property type="entry name" value="HUPs"/>
    <property type="match status" value="1"/>
</dbReference>
<keyword evidence="7" id="KW-0288">FMN</keyword>
<dbReference type="InterPro" id="IPR002500">
    <property type="entry name" value="PAPS_reduct_dom"/>
</dbReference>
<dbReference type="Gene3D" id="3.40.980.10">
    <property type="entry name" value="MoaB/Mog-like domain"/>
    <property type="match status" value="1"/>
</dbReference>
<evidence type="ECO:0000256" key="1">
    <source>
        <dbReference type="ARBA" id="ARBA00004123"/>
    </source>
</evidence>
<keyword evidence="17" id="KW-0245">EGF-like domain</keyword>
<accession>A0A7R8D8I3</accession>
<feature type="disulfide bond" evidence="17">
    <location>
        <begin position="532"/>
        <end position="549"/>
    </location>
</feature>
<evidence type="ECO:0000256" key="10">
    <source>
        <dbReference type="ARBA" id="ARBA00022741"/>
    </source>
</evidence>
<dbReference type="GO" id="GO:0005524">
    <property type="term" value="F:ATP binding"/>
    <property type="evidence" value="ECO:0007669"/>
    <property type="project" value="UniProtKB-KW"/>
</dbReference>
<dbReference type="OrthoDB" id="2019504at2759"/>
<dbReference type="CDD" id="cd23948">
    <property type="entry name" value="FAD_synthase"/>
    <property type="match status" value="1"/>
</dbReference>
<feature type="disulfide bond" evidence="17">
    <location>
        <begin position="551"/>
        <end position="560"/>
    </location>
</feature>
<dbReference type="PANTHER" id="PTHR23293">
    <property type="entry name" value="FAD SYNTHETASE-RELATED FMN ADENYLYLTRANSFERASE"/>
    <property type="match status" value="1"/>
</dbReference>
<evidence type="ECO:0000256" key="12">
    <source>
        <dbReference type="ARBA" id="ARBA00022840"/>
    </source>
</evidence>
<evidence type="ECO:0000256" key="3">
    <source>
        <dbReference type="ARBA" id="ARBA00006374"/>
    </source>
</evidence>
<comment type="similarity">
    <text evidence="3">Belongs to the RRP1 family.</text>
</comment>
<dbReference type="SMART" id="SM00181">
    <property type="entry name" value="EGF"/>
    <property type="match status" value="2"/>
</dbReference>
<comment type="similarity">
    <text evidence="4">In the N-terminal section; belongs to the MoaB/Mog family.</text>
</comment>
<dbReference type="Pfam" id="PF00994">
    <property type="entry name" value="MoCF_biosynth"/>
    <property type="match status" value="1"/>
</dbReference>
<dbReference type="AlphaFoldDB" id="A0A7R8D8I3"/>
<evidence type="ECO:0000256" key="8">
    <source>
        <dbReference type="ARBA" id="ARBA00022679"/>
    </source>
</evidence>
<dbReference type="Pfam" id="PF24102">
    <property type="entry name" value="FLAD1_M"/>
    <property type="match status" value="1"/>
</dbReference>
<evidence type="ECO:0000256" key="7">
    <source>
        <dbReference type="ARBA" id="ARBA00022643"/>
    </source>
</evidence>
<evidence type="ECO:0000313" key="20">
    <source>
        <dbReference type="Proteomes" id="UP000675881"/>
    </source>
</evidence>
<feature type="domain" description="EGF-like" evidence="18">
    <location>
        <begin position="525"/>
        <end position="561"/>
    </location>
</feature>
<dbReference type="InterPro" id="IPR036425">
    <property type="entry name" value="MoaB/Mog-like_dom_sf"/>
</dbReference>
<gene>
    <name evidence="19" type="ORF">LSAA_14790</name>
</gene>
<dbReference type="InterPro" id="IPR014729">
    <property type="entry name" value="Rossmann-like_a/b/a_fold"/>
</dbReference>
<dbReference type="SMART" id="SM00852">
    <property type="entry name" value="MoCF_biosynth"/>
    <property type="match status" value="1"/>
</dbReference>
<evidence type="ECO:0000256" key="14">
    <source>
        <dbReference type="ARBA" id="ARBA00031145"/>
    </source>
</evidence>
<dbReference type="InterPro" id="IPR000742">
    <property type="entry name" value="EGF"/>
</dbReference>
<dbReference type="Gene3D" id="2.10.25.10">
    <property type="entry name" value="Laminin"/>
    <property type="match status" value="2"/>
</dbReference>
<dbReference type="Pfam" id="PF01507">
    <property type="entry name" value="PAPS_reduct"/>
    <property type="match status" value="2"/>
</dbReference>
<evidence type="ECO:0000256" key="13">
    <source>
        <dbReference type="ARBA" id="ARBA00023242"/>
    </source>
</evidence>
<dbReference type="Proteomes" id="UP000675881">
    <property type="component" value="Chromosome 9"/>
</dbReference>
<dbReference type="EMBL" id="HG994588">
    <property type="protein sequence ID" value="CAF3035543.1"/>
    <property type="molecule type" value="Genomic_DNA"/>
</dbReference>
<dbReference type="GO" id="GO:0003919">
    <property type="term" value="F:FMN adenylyltransferase activity"/>
    <property type="evidence" value="ECO:0007669"/>
    <property type="project" value="UniProtKB-EC"/>
</dbReference>
<dbReference type="GO" id="GO:0030688">
    <property type="term" value="C:preribosome, small subunit precursor"/>
    <property type="evidence" value="ECO:0007669"/>
    <property type="project" value="InterPro"/>
</dbReference>
<dbReference type="PANTHER" id="PTHR23293:SF9">
    <property type="entry name" value="FAD SYNTHASE"/>
    <property type="match status" value="1"/>
</dbReference>
<evidence type="ECO:0000256" key="15">
    <source>
        <dbReference type="ARBA" id="ARBA00031871"/>
    </source>
</evidence>
<keyword evidence="13" id="KW-0539">Nucleus</keyword>
<evidence type="ECO:0000256" key="6">
    <source>
        <dbReference type="ARBA" id="ARBA00022630"/>
    </source>
</evidence>
<comment type="pathway">
    <text evidence="2">Cofactor biosynthesis; FAD biosynthesis; FAD from FMN: step 1/1.</text>
</comment>
<dbReference type="PROSITE" id="PS50026">
    <property type="entry name" value="EGF_3"/>
    <property type="match status" value="1"/>
</dbReference>
<protein>
    <recommendedName>
        <fullName evidence="5">FAD synthase</fullName>
        <ecNumber evidence="5">2.7.7.2</ecNumber>
    </recommendedName>
    <alternativeName>
        <fullName evidence="14">FAD pyrophosphorylase</fullName>
    </alternativeName>
    <alternativeName>
        <fullName evidence="15">FMN adenylyltransferase</fullName>
    </alternativeName>
</protein>
<evidence type="ECO:0000256" key="11">
    <source>
        <dbReference type="ARBA" id="ARBA00022827"/>
    </source>
</evidence>
<dbReference type="EC" id="2.7.7.2" evidence="5"/>
<dbReference type="GO" id="GO:0005634">
    <property type="term" value="C:nucleus"/>
    <property type="evidence" value="ECO:0007669"/>
    <property type="project" value="UniProtKB-SubCell"/>
</dbReference>
<evidence type="ECO:0000313" key="19">
    <source>
        <dbReference type="EMBL" id="CAF3035543.1"/>
    </source>
</evidence>
<sequence length="1017" mass="115813">MINYPENISVSQAVVDNNCEWQANFCQEPLKMSFMTAGVLIIGDEILKGQVKDTNSHFIAQKCYELGVSLKQIRVVPDDVSVISNNIKEISKLHDVVISCGGIGSTHDDVTFEAAAKAFDDVLHPRKELVDFFYDYFKIPTENKEHPTLKMTRIPSKLLERSFTRISPVIFASSKTNFYTRKIYSRENEVSIVNDLNILVKKHPEVIFGSYPLIGHHYYKTRFTLESRNEDLTEKAYQDSLKTIPQILKDFDDTPHMGNVYDKILAFIDKEGEDDLKTVVNESFDVFDKCFSDYGSENTFVCFNGGKDCIVTLHLLAAYVWRSGDKESRINSVYIRESDPFPEVENIITKMKQDYYLNLTTLTGSMKSCLQNLLVLHPSCQAMVLGTRGTDPYSSDLKHFSPTDEDWPKIMRVNPVLNWNYQQIWRFIRGLYLDYPLLYDKGFTSLVQGYFCWITPLSINRACLAEALRLTNKYKCDSNGNIICLRGWSNPIEWCKNSNCNINGNSCLNGKCILPNTCACHVGWDGSICDKCIPRGGCQNGDCDNPFECNCSEGWSGYNCDKVDCQNCVNGKCTEPNQCIWQKNGVEGHKFHYYCVITATATLFVLFLTFGIELEIKVLFCIVVVDERATCGTWKKMSPLPPSVEIQFAQKLAGNDVNVRDKALKKLKKWLSGNKALNPDEMLRLWKGLYYCYWMSDKPLIQEELSGKISELIHVFGSNEALALSYAESYFKTMNREWFGIDRWRMDKFLLLSRRFLRSSLNYLKSHSWNSLSDFMNIMEREVLRKVPQNDLGFRLHIIEIFLEEVAKVGGADFELSDTFLEVFLKDLAFGTDERKNLVRVKNITNVVEDEPSAQSDKKESSPEVLNLNIKLKGKKTTSILYSTPSPKTPPLILNRLSSSQEPAVASESKVQLRKKKSLKKARKLSLPSSTKKVNFVMTKNKHQSLVQHHKSVVSSPEIPFLPDKRPTQGVLKVKGDVPETLSSPNPKILARNTTLNAKSKAAKLLFRSGMNGYFKI</sequence>
<keyword evidence="11" id="KW-0274">FAD</keyword>
<keyword evidence="12" id="KW-0067">ATP-binding</keyword>
<keyword evidence="8 19" id="KW-0808">Transferase</keyword>
<comment type="subcellular location">
    <subcellularLocation>
        <location evidence="1">Nucleus</location>
    </subcellularLocation>
</comment>
<evidence type="ECO:0000259" key="18">
    <source>
        <dbReference type="PROSITE" id="PS50026"/>
    </source>
</evidence>
<dbReference type="GO" id="GO:0006747">
    <property type="term" value="P:FAD biosynthetic process"/>
    <property type="evidence" value="ECO:0007669"/>
    <property type="project" value="TreeGrafter"/>
</dbReference>
<dbReference type="Pfam" id="PF21700">
    <property type="entry name" value="EGF_DL_JAG"/>
    <property type="match status" value="1"/>
</dbReference>
<dbReference type="InterPro" id="IPR010301">
    <property type="entry name" value="RRP1"/>
</dbReference>